<keyword evidence="6" id="KW-0804">Transcription</keyword>
<evidence type="ECO:0000313" key="10">
    <source>
        <dbReference type="EMBL" id="KAF2833723.1"/>
    </source>
</evidence>
<dbReference type="GO" id="GO:0000122">
    <property type="term" value="P:negative regulation of transcription by RNA polymerase II"/>
    <property type="evidence" value="ECO:0007669"/>
    <property type="project" value="TreeGrafter"/>
</dbReference>
<dbReference type="PANTHER" id="PTHR12855:SF10">
    <property type="entry name" value="DNA METHYLTRANSFERASE 1-ASSOCIATED PROTEIN 1"/>
    <property type="match status" value="1"/>
</dbReference>
<dbReference type="GO" id="GO:0000812">
    <property type="term" value="C:Swr1 complex"/>
    <property type="evidence" value="ECO:0007669"/>
    <property type="project" value="TreeGrafter"/>
</dbReference>
<dbReference type="Gene3D" id="1.10.10.60">
    <property type="entry name" value="Homeodomain-like"/>
    <property type="match status" value="1"/>
</dbReference>
<dbReference type="GO" id="GO:0006281">
    <property type="term" value="P:DNA repair"/>
    <property type="evidence" value="ECO:0007669"/>
    <property type="project" value="InterPro"/>
</dbReference>
<keyword evidence="11" id="KW-1185">Reference proteome</keyword>
<feature type="region of interest" description="Disordered" evidence="8">
    <location>
        <begin position="1"/>
        <end position="36"/>
    </location>
</feature>
<feature type="compositionally biased region" description="Polar residues" evidence="8">
    <location>
        <begin position="575"/>
        <end position="584"/>
    </location>
</feature>
<evidence type="ECO:0000259" key="9">
    <source>
        <dbReference type="Pfam" id="PF16282"/>
    </source>
</evidence>
<evidence type="ECO:0000256" key="7">
    <source>
        <dbReference type="ARBA" id="ARBA00023242"/>
    </source>
</evidence>
<evidence type="ECO:0000256" key="8">
    <source>
        <dbReference type="SAM" id="MobiDB-lite"/>
    </source>
</evidence>
<evidence type="ECO:0000256" key="2">
    <source>
        <dbReference type="ARBA" id="ARBA00006918"/>
    </source>
</evidence>
<keyword evidence="4" id="KW-0156">Chromatin regulator</keyword>
<evidence type="ECO:0000256" key="3">
    <source>
        <dbReference type="ARBA" id="ARBA00019132"/>
    </source>
</evidence>
<keyword evidence="5" id="KW-0805">Transcription regulation</keyword>
<proteinExistence type="inferred from homology"/>
<dbReference type="Pfam" id="PF16282">
    <property type="entry name" value="SANT_DAMP1_like"/>
    <property type="match status" value="1"/>
</dbReference>
<gene>
    <name evidence="10" type="ORF">CC86DRAFT_339237</name>
</gene>
<name>A0A6A7AKP4_9PLEO</name>
<protein>
    <recommendedName>
        <fullName evidence="3">SWR1-complex protein 4</fullName>
    </recommendedName>
</protein>
<accession>A0A6A7AKP4</accession>
<feature type="compositionally biased region" description="Polar residues" evidence="8">
    <location>
        <begin position="371"/>
        <end position="392"/>
    </location>
</feature>
<dbReference type="Proteomes" id="UP000799424">
    <property type="component" value="Unassembled WGS sequence"/>
</dbReference>
<sequence length="613" mass="68226">MASGRDVRDMLGLPMGGDAPKAAIQKRPKLAGGSRKIQGVAREVAALYGERPPPVAVYEEKKSYRAKRQNTGPAKKWEQQAFRIAARRDDLVLRHWRRKHATAPPVQAPDDTKMEDGENTDVQVPLCAEYEKYDVQVDLPTFTDDEYDVLLRSEDWSREETEYLLQMVNDFAYRWAVIWDRYDFLPFHKLYDGGESAKGDADQALAAMPFAPSKKRTVEDLKARFYDISAKLMKHRIPEVHMDAEQYSLYEMLSKFDPVMERNRKMLATALMNRSMDEVKEEEFLLTELQRINMAAVRLDAEREELRSRLDAPTANSSVSAGLQAFTSSQSLQALFQQLFQQDRSKKRASGGGTGPGRLSLSANDMVHTPGSAQAQLSAANRRQSMASQPVAQTPVKHLSPREEHRYNVSTHERLTSGVTFGSDKLLKMRQAKSNVQTQKIATALATLGIADVIAIPTSRVGDVFETLVTKLGKLLDVRKVREKEEGECRVLQNMKEGGGSGTPRGDNMSETPKPKSEIQDTPGIDADGEDDDDNNPNFGDDDAPGEEEEEDDADGDDDGDGMEDVDAEGEDESSVQQSRATSQGVGGQSHKRSASVFSQDDESEISTKRARK</sequence>
<comment type="subcellular location">
    <subcellularLocation>
        <location evidence="1">Nucleus</location>
    </subcellularLocation>
</comment>
<feature type="compositionally biased region" description="Acidic residues" evidence="8">
    <location>
        <begin position="527"/>
        <end position="574"/>
    </location>
</feature>
<dbReference type="InterPro" id="IPR032563">
    <property type="entry name" value="DAMP1_SANT-like"/>
</dbReference>
<evidence type="ECO:0000256" key="6">
    <source>
        <dbReference type="ARBA" id="ARBA00023163"/>
    </source>
</evidence>
<dbReference type="GO" id="GO:0035267">
    <property type="term" value="C:NuA4 histone acetyltransferase complex"/>
    <property type="evidence" value="ECO:0007669"/>
    <property type="project" value="InterPro"/>
</dbReference>
<comment type="similarity">
    <text evidence="2">Belongs to the SWC4 family.</text>
</comment>
<evidence type="ECO:0000256" key="1">
    <source>
        <dbReference type="ARBA" id="ARBA00004123"/>
    </source>
</evidence>
<dbReference type="PANTHER" id="PTHR12855">
    <property type="entry name" value="DNA METHYLTRANSFERASE 1-ASSOCIATED PROTEIN 1 FAMILY MEMBER"/>
    <property type="match status" value="1"/>
</dbReference>
<evidence type="ECO:0000256" key="4">
    <source>
        <dbReference type="ARBA" id="ARBA00022853"/>
    </source>
</evidence>
<feature type="domain" description="DAMP1 SANT/Myb-like" evidence="9">
    <location>
        <begin position="129"/>
        <end position="233"/>
    </location>
</feature>
<keyword evidence="7" id="KW-0539">Nucleus</keyword>
<dbReference type="OrthoDB" id="19740at2759"/>
<dbReference type="AlphaFoldDB" id="A0A6A7AKP4"/>
<organism evidence="10 11">
    <name type="scientific">Ophiobolus disseminans</name>
    <dbReference type="NCBI Taxonomy" id="1469910"/>
    <lineage>
        <taxon>Eukaryota</taxon>
        <taxon>Fungi</taxon>
        <taxon>Dikarya</taxon>
        <taxon>Ascomycota</taxon>
        <taxon>Pezizomycotina</taxon>
        <taxon>Dothideomycetes</taxon>
        <taxon>Pleosporomycetidae</taxon>
        <taxon>Pleosporales</taxon>
        <taxon>Pleosporineae</taxon>
        <taxon>Phaeosphaeriaceae</taxon>
        <taxon>Ophiobolus</taxon>
    </lineage>
</organism>
<dbReference type="EMBL" id="MU006216">
    <property type="protein sequence ID" value="KAF2833723.1"/>
    <property type="molecule type" value="Genomic_DNA"/>
</dbReference>
<evidence type="ECO:0000313" key="11">
    <source>
        <dbReference type="Proteomes" id="UP000799424"/>
    </source>
</evidence>
<feature type="region of interest" description="Disordered" evidence="8">
    <location>
        <begin position="343"/>
        <end position="400"/>
    </location>
</feature>
<evidence type="ECO:0000256" key="5">
    <source>
        <dbReference type="ARBA" id="ARBA00023015"/>
    </source>
</evidence>
<reference evidence="10" key="1">
    <citation type="journal article" date="2020" name="Stud. Mycol.">
        <title>101 Dothideomycetes genomes: a test case for predicting lifestyles and emergence of pathogens.</title>
        <authorList>
            <person name="Haridas S."/>
            <person name="Albert R."/>
            <person name="Binder M."/>
            <person name="Bloem J."/>
            <person name="Labutti K."/>
            <person name="Salamov A."/>
            <person name="Andreopoulos B."/>
            <person name="Baker S."/>
            <person name="Barry K."/>
            <person name="Bills G."/>
            <person name="Bluhm B."/>
            <person name="Cannon C."/>
            <person name="Castanera R."/>
            <person name="Culley D."/>
            <person name="Daum C."/>
            <person name="Ezra D."/>
            <person name="Gonzalez J."/>
            <person name="Henrissat B."/>
            <person name="Kuo A."/>
            <person name="Liang C."/>
            <person name="Lipzen A."/>
            <person name="Lutzoni F."/>
            <person name="Magnuson J."/>
            <person name="Mondo S."/>
            <person name="Nolan M."/>
            <person name="Ohm R."/>
            <person name="Pangilinan J."/>
            <person name="Park H.-J."/>
            <person name="Ramirez L."/>
            <person name="Alfaro M."/>
            <person name="Sun H."/>
            <person name="Tritt A."/>
            <person name="Yoshinaga Y."/>
            <person name="Zwiers L.-H."/>
            <person name="Turgeon B."/>
            <person name="Goodwin S."/>
            <person name="Spatafora J."/>
            <person name="Crous P."/>
            <person name="Grigoriev I."/>
        </authorList>
    </citation>
    <scope>NUCLEOTIDE SEQUENCE</scope>
    <source>
        <strain evidence="10">CBS 113818</strain>
    </source>
</reference>
<dbReference type="GO" id="GO:0003714">
    <property type="term" value="F:transcription corepressor activity"/>
    <property type="evidence" value="ECO:0007669"/>
    <property type="project" value="TreeGrafter"/>
</dbReference>
<dbReference type="InterPro" id="IPR027109">
    <property type="entry name" value="Swc4/Dmap1"/>
</dbReference>
<dbReference type="GO" id="GO:0006338">
    <property type="term" value="P:chromatin remodeling"/>
    <property type="evidence" value="ECO:0007669"/>
    <property type="project" value="InterPro"/>
</dbReference>
<feature type="region of interest" description="Disordered" evidence="8">
    <location>
        <begin position="489"/>
        <end position="613"/>
    </location>
</feature>